<accession>A0A3S2MN14</accession>
<keyword evidence="3" id="KW-0325">Glycoprotein</keyword>
<proteinExistence type="predicted"/>
<evidence type="ECO:0000313" key="7">
    <source>
        <dbReference type="EMBL" id="RVE62823.1"/>
    </source>
</evidence>
<dbReference type="Pfam" id="PF13927">
    <property type="entry name" value="Ig_3"/>
    <property type="match status" value="1"/>
</dbReference>
<organism evidence="7 8">
    <name type="scientific">Oryzias javanicus</name>
    <name type="common">Javanese ricefish</name>
    <name type="synonym">Aplocheilus javanicus</name>
    <dbReference type="NCBI Taxonomy" id="123683"/>
    <lineage>
        <taxon>Eukaryota</taxon>
        <taxon>Metazoa</taxon>
        <taxon>Chordata</taxon>
        <taxon>Craniata</taxon>
        <taxon>Vertebrata</taxon>
        <taxon>Euteleostomi</taxon>
        <taxon>Actinopterygii</taxon>
        <taxon>Neopterygii</taxon>
        <taxon>Teleostei</taxon>
        <taxon>Neoteleostei</taxon>
        <taxon>Acanthomorphata</taxon>
        <taxon>Ovalentaria</taxon>
        <taxon>Atherinomorphae</taxon>
        <taxon>Beloniformes</taxon>
        <taxon>Adrianichthyidae</taxon>
        <taxon>Oryziinae</taxon>
        <taxon>Oryzias</taxon>
    </lineage>
</organism>
<feature type="chain" id="PRO_5018753354" description="Ig-like domain-containing protein" evidence="5">
    <location>
        <begin position="26"/>
        <end position="334"/>
    </location>
</feature>
<evidence type="ECO:0000256" key="3">
    <source>
        <dbReference type="ARBA" id="ARBA00023180"/>
    </source>
</evidence>
<keyword evidence="2" id="KW-1015">Disulfide bond</keyword>
<dbReference type="PANTHER" id="PTHR44337:SF20">
    <property type="entry name" value="CARCINOEMBRYONIC ANTIGEN-RELATED CELL ADHESION MOLECULE 5-RELATED"/>
    <property type="match status" value="1"/>
</dbReference>
<keyword evidence="8" id="KW-1185">Reference proteome</keyword>
<dbReference type="PANTHER" id="PTHR44337">
    <property type="entry name" value="CARCINOEMBRYONIC ANTIGEN-RELATED CELL ADHESION MOLECULE 8"/>
    <property type="match status" value="1"/>
</dbReference>
<evidence type="ECO:0000256" key="1">
    <source>
        <dbReference type="ARBA" id="ARBA00022729"/>
    </source>
</evidence>
<dbReference type="InterPro" id="IPR036179">
    <property type="entry name" value="Ig-like_dom_sf"/>
</dbReference>
<dbReference type="PROSITE" id="PS50835">
    <property type="entry name" value="IG_LIKE"/>
    <property type="match status" value="2"/>
</dbReference>
<dbReference type="InterPro" id="IPR003599">
    <property type="entry name" value="Ig_sub"/>
</dbReference>
<dbReference type="Proteomes" id="UP000283210">
    <property type="component" value="Chromosome 16"/>
</dbReference>
<keyword evidence="1 5" id="KW-0732">Signal</keyword>
<dbReference type="InterPro" id="IPR013783">
    <property type="entry name" value="Ig-like_fold"/>
</dbReference>
<dbReference type="SMART" id="SM00408">
    <property type="entry name" value="IGc2"/>
    <property type="match status" value="2"/>
</dbReference>
<feature type="signal peptide" evidence="5">
    <location>
        <begin position="1"/>
        <end position="25"/>
    </location>
</feature>
<keyword evidence="4" id="KW-0393">Immunoglobulin domain</keyword>
<dbReference type="AlphaFoldDB" id="A0A3S2MN14"/>
<dbReference type="Pfam" id="PF00047">
    <property type="entry name" value="ig"/>
    <property type="match status" value="1"/>
</dbReference>
<dbReference type="InterPro" id="IPR003598">
    <property type="entry name" value="Ig_sub2"/>
</dbReference>
<evidence type="ECO:0000259" key="6">
    <source>
        <dbReference type="PROSITE" id="PS50835"/>
    </source>
</evidence>
<dbReference type="InterPro" id="IPR013151">
    <property type="entry name" value="Immunoglobulin_dom"/>
</dbReference>
<protein>
    <recommendedName>
        <fullName evidence="6">Ig-like domain-containing protein</fullName>
    </recommendedName>
</protein>
<sequence length="334" mass="34940">MEDKSEATLGLFLLIMLQGFLSSGGVEVRPSINPAVAGGTVTLSLFPSENIKSGSWSVGQSPVVTWQGTYQAVFPSHTGRASVNISTGALTLTSLTVADSGVYEVLGTDPQLKANASITVEESISNVTLSVTQTGLLEFQSSALMNCSVSAGSSLSYVWTNGSSVVKVGDRVQLSNGGSTLSVLNLTRFDSGPFRCSVSNPVSNGTSNPENVTVNYGPDNMALTVNGEGTTAFTAGSNLTMLCSAESNPAAQLQWAFKGELVNSTGTRLQLIHVSENQTGTYTCLAFNNNTSKYSNITRTITISKSGADQQAVNVALLPLMLLSSKLIFFSTNT</sequence>
<feature type="domain" description="Ig-like" evidence="6">
    <location>
        <begin position="218"/>
        <end position="302"/>
    </location>
</feature>
<evidence type="ECO:0000313" key="8">
    <source>
        <dbReference type="Proteomes" id="UP000283210"/>
    </source>
</evidence>
<reference evidence="7 8" key="2">
    <citation type="submission" date="2019-01" db="EMBL/GenBank/DDBJ databases">
        <title>A chromosome length genome reference of the Java medaka (oryzias javanicus).</title>
        <authorList>
            <person name="Herpin A."/>
            <person name="Takehana Y."/>
            <person name="Naruse K."/>
            <person name="Ansai S."/>
            <person name="Kawaguchi M."/>
        </authorList>
    </citation>
    <scope>NUCLEOTIDE SEQUENCE [LARGE SCALE GENOMIC DNA]</scope>
    <source>
        <strain evidence="7">RS831</strain>
        <tissue evidence="7">Whole body</tissue>
    </source>
</reference>
<dbReference type="OrthoDB" id="6159398at2759"/>
<gene>
    <name evidence="7" type="ORF">OJAV_G00161820</name>
</gene>
<name>A0A3S2MN14_ORYJA</name>
<dbReference type="SMART" id="SM00409">
    <property type="entry name" value="IG"/>
    <property type="match status" value="3"/>
</dbReference>
<dbReference type="EMBL" id="CM012452">
    <property type="protein sequence ID" value="RVE62823.1"/>
    <property type="molecule type" value="Genomic_DNA"/>
</dbReference>
<evidence type="ECO:0000256" key="4">
    <source>
        <dbReference type="ARBA" id="ARBA00023319"/>
    </source>
</evidence>
<dbReference type="SUPFAM" id="SSF48726">
    <property type="entry name" value="Immunoglobulin"/>
    <property type="match status" value="3"/>
</dbReference>
<dbReference type="InterPro" id="IPR007110">
    <property type="entry name" value="Ig-like_dom"/>
</dbReference>
<evidence type="ECO:0000256" key="5">
    <source>
        <dbReference type="SAM" id="SignalP"/>
    </source>
</evidence>
<reference evidence="7 8" key="1">
    <citation type="submission" date="2018-11" db="EMBL/GenBank/DDBJ databases">
        <authorList>
            <person name="Lopez-Roques C."/>
            <person name="Donnadieu C."/>
            <person name="Bouchez O."/>
            <person name="Klopp C."/>
            <person name="Cabau C."/>
            <person name="Zahm M."/>
        </authorList>
    </citation>
    <scope>NUCLEOTIDE SEQUENCE [LARGE SCALE GENOMIC DNA]</scope>
    <source>
        <strain evidence="7">RS831</strain>
        <tissue evidence="7">Whole body</tissue>
    </source>
</reference>
<dbReference type="Gene3D" id="2.60.40.10">
    <property type="entry name" value="Immunoglobulins"/>
    <property type="match status" value="3"/>
</dbReference>
<dbReference type="InterPro" id="IPR052598">
    <property type="entry name" value="IgSF_CEA-related"/>
</dbReference>
<evidence type="ECO:0000256" key="2">
    <source>
        <dbReference type="ARBA" id="ARBA00023157"/>
    </source>
</evidence>
<feature type="domain" description="Ig-like" evidence="6">
    <location>
        <begin position="110"/>
        <end position="213"/>
    </location>
</feature>